<name>G1WCT4_9BACT</name>
<sequence length="145" mass="16090">MHFRPRCVVWVVVFIHLRMETPLRGCSGGHTGTAPTVSFGWIAHGTVDFVWGELRVNGYFVCVGLCGKILRSVVGAVPMCPPVSPHKGASVIYSPHTMRVFLLWKRRCADVRAGTQAPPLRILLERVARGCSPLRFRLGRLRVDG</sequence>
<evidence type="ECO:0000313" key="1">
    <source>
        <dbReference type="EMBL" id="EGV30365.1"/>
    </source>
</evidence>
<proteinExistence type="predicted"/>
<gene>
    <name evidence="1" type="ORF">HMPREF9431_01635</name>
</gene>
<accession>G1WCT4</accession>
<protein>
    <submittedName>
        <fullName evidence="1">Uncharacterized protein</fullName>
    </submittedName>
</protein>
<dbReference type="HOGENOM" id="CLU_1785154_0_0_10"/>
<evidence type="ECO:0000313" key="2">
    <source>
        <dbReference type="Proteomes" id="UP000005141"/>
    </source>
</evidence>
<dbReference type="Proteomes" id="UP000005141">
    <property type="component" value="Unassembled WGS sequence"/>
</dbReference>
<dbReference type="AlphaFoldDB" id="G1WCT4"/>
<dbReference type="EMBL" id="ADGI01000053">
    <property type="protein sequence ID" value="EGV30365.1"/>
    <property type="molecule type" value="Genomic_DNA"/>
</dbReference>
<organism evidence="1 2">
    <name type="scientific">Segatella oulorum F0390</name>
    <dbReference type="NCBI Taxonomy" id="702438"/>
    <lineage>
        <taxon>Bacteria</taxon>
        <taxon>Pseudomonadati</taxon>
        <taxon>Bacteroidota</taxon>
        <taxon>Bacteroidia</taxon>
        <taxon>Bacteroidales</taxon>
        <taxon>Prevotellaceae</taxon>
        <taxon>Segatella</taxon>
    </lineage>
</organism>
<reference evidence="1 2" key="1">
    <citation type="submission" date="2011-07" db="EMBL/GenBank/DDBJ databases">
        <title>The Genome Sequence of Prevotella oulorum F0390.</title>
        <authorList>
            <consortium name="The Broad Institute Genome Sequencing Platform"/>
            <consortium name="The Broad Institute Genome Sequencing Center for Infectious Disease"/>
            <person name="Earl A."/>
            <person name="Ward D."/>
            <person name="Feldgarden M."/>
            <person name="Gevers D."/>
            <person name="Izard J."/>
            <person name="Ganesan A."/>
            <person name="Baranova O.V."/>
            <person name="Blanton J.M."/>
            <person name="Tanner A.C."/>
            <person name="Dewhirst F.E."/>
            <person name="Young S.K."/>
            <person name="Zeng Q."/>
            <person name="Gargeya S."/>
            <person name="Fitzgerald M."/>
            <person name="Haas B."/>
            <person name="Abouelleil A."/>
            <person name="Alvarado L."/>
            <person name="Arachchi H.M."/>
            <person name="Berlin A."/>
            <person name="Brown A."/>
            <person name="Chapman S.B."/>
            <person name="Chen Z."/>
            <person name="Dunbar C."/>
            <person name="Freedman E."/>
            <person name="Gearin G."/>
            <person name="Gellesch M."/>
            <person name="Goldberg J."/>
            <person name="Griggs A."/>
            <person name="Gujja S."/>
            <person name="Heiman D."/>
            <person name="Howarth C."/>
            <person name="Larson L."/>
            <person name="Lui A."/>
            <person name="MacDonald P.J.P."/>
            <person name="Mehta T."/>
            <person name="Montmayeur A."/>
            <person name="Murphy C."/>
            <person name="Neiman D."/>
            <person name="Pearson M."/>
            <person name="Priest M."/>
            <person name="Roberts A."/>
            <person name="Saif S."/>
            <person name="Shea T."/>
            <person name="Shenoy N."/>
            <person name="Sisk P."/>
            <person name="Stolte C."/>
            <person name="Sykes S."/>
            <person name="Wortman J."/>
            <person name="Nusbaum C."/>
            <person name="Birren B."/>
        </authorList>
    </citation>
    <scope>NUCLEOTIDE SEQUENCE [LARGE SCALE GENOMIC DNA]</scope>
    <source>
        <strain evidence="1 2">F0390</strain>
    </source>
</reference>
<keyword evidence="2" id="KW-1185">Reference proteome</keyword>
<comment type="caution">
    <text evidence="1">The sequence shown here is derived from an EMBL/GenBank/DDBJ whole genome shotgun (WGS) entry which is preliminary data.</text>
</comment>